<accession>A0ABV7AIB7</accession>
<dbReference type="InterPro" id="IPR001478">
    <property type="entry name" value="PDZ"/>
</dbReference>
<comment type="similarity">
    <text evidence="3">Belongs to the peptidase S1C family.</text>
</comment>
<dbReference type="GO" id="GO:0016787">
    <property type="term" value="F:hydrolase activity"/>
    <property type="evidence" value="ECO:0007669"/>
    <property type="project" value="UniProtKB-KW"/>
</dbReference>
<feature type="signal peptide" evidence="14">
    <location>
        <begin position="1"/>
        <end position="29"/>
    </location>
</feature>
<dbReference type="PANTHER" id="PTHR22939:SF130">
    <property type="entry name" value="PERIPLASMIC SERINE ENDOPROTEASE DEGP-LIKE-RELATED"/>
    <property type="match status" value="1"/>
</dbReference>
<keyword evidence="6" id="KW-0645">Protease</keyword>
<name>A0ABV7AIB7_9RHOB</name>
<dbReference type="EMBL" id="JBHRSK010000007">
    <property type="protein sequence ID" value="MFC2968591.1"/>
    <property type="molecule type" value="Genomic_DNA"/>
</dbReference>
<keyword evidence="17" id="KW-1185">Reference proteome</keyword>
<evidence type="ECO:0000256" key="8">
    <source>
        <dbReference type="ARBA" id="ARBA00022737"/>
    </source>
</evidence>
<feature type="domain" description="PDZ" evidence="15">
    <location>
        <begin position="279"/>
        <end position="341"/>
    </location>
</feature>
<dbReference type="InterPro" id="IPR001940">
    <property type="entry name" value="Peptidase_S1C"/>
</dbReference>
<comment type="caution">
    <text evidence="16">The sequence shown here is derived from an EMBL/GenBank/DDBJ whole genome shotgun (WGS) entry which is preliminary data.</text>
</comment>
<feature type="chain" id="PRO_5046279692" description="Probable periplasmic serine endoprotease DegP-like" evidence="14">
    <location>
        <begin position="30"/>
        <end position="383"/>
    </location>
</feature>
<comment type="subcellular location">
    <subcellularLocation>
        <location evidence="2">Periplasm</location>
    </subcellularLocation>
</comment>
<dbReference type="Gene3D" id="2.30.42.10">
    <property type="match status" value="1"/>
</dbReference>
<dbReference type="EC" id="3.4.21.107" evidence="4"/>
<dbReference type="Pfam" id="PF13180">
    <property type="entry name" value="PDZ_2"/>
    <property type="match status" value="1"/>
</dbReference>
<evidence type="ECO:0000256" key="4">
    <source>
        <dbReference type="ARBA" id="ARBA00013035"/>
    </source>
</evidence>
<evidence type="ECO:0000256" key="6">
    <source>
        <dbReference type="ARBA" id="ARBA00022670"/>
    </source>
</evidence>
<dbReference type="CDD" id="cd10839">
    <property type="entry name" value="cpPDZ1_DegP-like"/>
    <property type="match status" value="1"/>
</dbReference>
<dbReference type="Pfam" id="PF13365">
    <property type="entry name" value="Trypsin_2"/>
    <property type="match status" value="1"/>
</dbReference>
<keyword evidence="9" id="KW-0574">Periplasm</keyword>
<evidence type="ECO:0000259" key="15">
    <source>
        <dbReference type="PROSITE" id="PS50106"/>
    </source>
</evidence>
<keyword evidence="10 16" id="KW-0378">Hydrolase</keyword>
<dbReference type="InterPro" id="IPR036034">
    <property type="entry name" value="PDZ_sf"/>
</dbReference>
<dbReference type="NCBIfam" id="TIGR02037">
    <property type="entry name" value="degP_htrA_DO"/>
    <property type="match status" value="1"/>
</dbReference>
<dbReference type="PROSITE" id="PS50106">
    <property type="entry name" value="PDZ"/>
    <property type="match status" value="1"/>
</dbReference>
<evidence type="ECO:0000256" key="9">
    <source>
        <dbReference type="ARBA" id="ARBA00022764"/>
    </source>
</evidence>
<reference evidence="17" key="1">
    <citation type="journal article" date="2019" name="Int. J. Syst. Evol. Microbiol.">
        <title>The Global Catalogue of Microorganisms (GCM) 10K type strain sequencing project: providing services to taxonomists for standard genome sequencing and annotation.</title>
        <authorList>
            <consortium name="The Broad Institute Genomics Platform"/>
            <consortium name="The Broad Institute Genome Sequencing Center for Infectious Disease"/>
            <person name="Wu L."/>
            <person name="Ma J."/>
        </authorList>
    </citation>
    <scope>NUCLEOTIDE SEQUENCE [LARGE SCALE GENOMIC DNA]</scope>
    <source>
        <strain evidence="17">KCTC 62192</strain>
    </source>
</reference>
<evidence type="ECO:0000256" key="11">
    <source>
        <dbReference type="ARBA" id="ARBA00022825"/>
    </source>
</evidence>
<gene>
    <name evidence="16" type="ORF">ACFOES_10835</name>
</gene>
<dbReference type="PANTHER" id="PTHR22939">
    <property type="entry name" value="SERINE PROTEASE FAMILY S1C HTRA-RELATED"/>
    <property type="match status" value="1"/>
</dbReference>
<dbReference type="PRINTS" id="PR00834">
    <property type="entry name" value="PROTEASES2C"/>
</dbReference>
<proteinExistence type="inferred from homology"/>
<evidence type="ECO:0000313" key="17">
    <source>
        <dbReference type="Proteomes" id="UP001595443"/>
    </source>
</evidence>
<evidence type="ECO:0000256" key="12">
    <source>
        <dbReference type="ARBA" id="ARBA00023016"/>
    </source>
</evidence>
<dbReference type="SUPFAM" id="SSF50494">
    <property type="entry name" value="Trypsin-like serine proteases"/>
    <property type="match status" value="1"/>
</dbReference>
<dbReference type="InterPro" id="IPR011782">
    <property type="entry name" value="Pept_S1C_Do"/>
</dbReference>
<evidence type="ECO:0000256" key="5">
    <source>
        <dbReference type="ARBA" id="ARBA00013958"/>
    </source>
</evidence>
<protein>
    <recommendedName>
        <fullName evidence="5">Probable periplasmic serine endoprotease DegP-like</fullName>
        <ecNumber evidence="4">3.4.21.107</ecNumber>
    </recommendedName>
    <alternativeName>
        <fullName evidence="13">Protease Do</fullName>
    </alternativeName>
</protein>
<comment type="catalytic activity">
    <reaction evidence="1">
        <text>Acts on substrates that are at least partially unfolded. The cleavage site P1 residue is normally between a pair of hydrophobic residues, such as Val-|-Val.</text>
        <dbReference type="EC" id="3.4.21.107"/>
    </reaction>
</comment>
<dbReference type="SUPFAM" id="SSF50156">
    <property type="entry name" value="PDZ domain-like"/>
    <property type="match status" value="1"/>
</dbReference>
<dbReference type="RefSeq" id="WP_377833289.1">
    <property type="nucleotide sequence ID" value="NZ_JBHRSK010000007.1"/>
</dbReference>
<evidence type="ECO:0000256" key="7">
    <source>
        <dbReference type="ARBA" id="ARBA00022729"/>
    </source>
</evidence>
<dbReference type="Proteomes" id="UP001595443">
    <property type="component" value="Unassembled WGS sequence"/>
</dbReference>
<keyword evidence="12" id="KW-0346">Stress response</keyword>
<keyword evidence="11" id="KW-0720">Serine protease</keyword>
<sequence>MQPISKTSPRRRATALALAAAMASSTALALAPSAGFAEPPGGYADLVQKVAPAVVYIEVTEGPKQTSQQDQQQGQVPPDFPFQQFSQRFGFPFPFPDMRQMPQGQMHGVGSGFIVDPSGIIVTNNHVVDHANSVKVKLSDGREFTAKVLGTDPATDVAVIKVKSDKPLPYVQFGSSAKMRVGDDVMAVGNPFGLGGTVTTGIISAKARDIGNGNYDNFLQTDAAINKGNSGGPLFNDNGKVIGMNTAIISPSGGSVGIGFAVPSDLVHKIVNDLEHGGKVQRGWLGVQIQTVTPDVAAALGLDKPHGAMVAAVSPDSPASKAGLHRGDIITSFNGTDIKTMHDLPRAVAMTAPNSDAKVDVLRAGKPMTFDVSVGTLKADKKA</sequence>
<evidence type="ECO:0000256" key="14">
    <source>
        <dbReference type="SAM" id="SignalP"/>
    </source>
</evidence>
<dbReference type="Gene3D" id="2.40.10.120">
    <property type="match status" value="1"/>
</dbReference>
<evidence type="ECO:0000313" key="16">
    <source>
        <dbReference type="EMBL" id="MFC2968591.1"/>
    </source>
</evidence>
<dbReference type="SMART" id="SM00228">
    <property type="entry name" value="PDZ"/>
    <property type="match status" value="1"/>
</dbReference>
<evidence type="ECO:0000256" key="1">
    <source>
        <dbReference type="ARBA" id="ARBA00001772"/>
    </source>
</evidence>
<evidence type="ECO:0000256" key="3">
    <source>
        <dbReference type="ARBA" id="ARBA00010541"/>
    </source>
</evidence>
<keyword evidence="8" id="KW-0677">Repeat</keyword>
<organism evidence="16 17">
    <name type="scientific">Acidimangrovimonas pyrenivorans</name>
    <dbReference type="NCBI Taxonomy" id="2030798"/>
    <lineage>
        <taxon>Bacteria</taxon>
        <taxon>Pseudomonadati</taxon>
        <taxon>Pseudomonadota</taxon>
        <taxon>Alphaproteobacteria</taxon>
        <taxon>Rhodobacterales</taxon>
        <taxon>Paracoccaceae</taxon>
        <taxon>Acidimangrovimonas</taxon>
    </lineage>
</organism>
<evidence type="ECO:0000256" key="2">
    <source>
        <dbReference type="ARBA" id="ARBA00004418"/>
    </source>
</evidence>
<dbReference type="InterPro" id="IPR009003">
    <property type="entry name" value="Peptidase_S1_PA"/>
</dbReference>
<keyword evidence="7 14" id="KW-0732">Signal</keyword>
<evidence type="ECO:0000256" key="10">
    <source>
        <dbReference type="ARBA" id="ARBA00022801"/>
    </source>
</evidence>
<evidence type="ECO:0000256" key="13">
    <source>
        <dbReference type="ARBA" id="ARBA00032850"/>
    </source>
</evidence>